<evidence type="ECO:0000256" key="2">
    <source>
        <dbReference type="ARBA" id="ARBA00022692"/>
    </source>
</evidence>
<sequence length="439" mass="48116">MARVRDSEVEPVATCVGDLNVTDKNGNLSKPVRNDLRAKNWRRGDAPACWTPSLPSNLTAGHSAVTTATANIYLELLYLSSYNAYLTPGRRARVCSRRRDRLDDIDGVWSLPEQVTGPTSLRCARRVQGVDGCRGVVRPHHAGCFRDEHGGNNMRQVAPSGIRYVTSDQNMTGPVCSYICFNKGFMFATVRRYQCKCTDVPANLPTEFQKCDVPCLGDPEQMCGGKPNLSTGYYTSASGKMRLCLTTQYIYRHQIDSSSEELEKMPNIRIDEPPEGKDVACLEDTGDFRVIPEHRLELKLTNTPARCIGICLRLGYTYAGLRNSYECFCGTLRKQAPAAGGCDMPCPINKSSNCGGAGRIMVYRTTTEGGFTSVVCEMSSQQASASPLLGPFAPPTADERGPSGQLAHFAPPRSIAETCGPEVMSRQRVYEWAGSFKKG</sequence>
<keyword evidence="9" id="KW-1185">Reference proteome</keyword>
<dbReference type="GO" id="GO:0016020">
    <property type="term" value="C:membrane"/>
    <property type="evidence" value="ECO:0007669"/>
    <property type="project" value="UniProtKB-SubCell"/>
</dbReference>
<evidence type="ECO:0000259" key="7">
    <source>
        <dbReference type="PROSITE" id="PS51212"/>
    </source>
</evidence>
<keyword evidence="3" id="KW-0732">Signal</keyword>
<evidence type="ECO:0000313" key="9">
    <source>
        <dbReference type="Proteomes" id="UP001558652"/>
    </source>
</evidence>
<dbReference type="PROSITE" id="PS51212">
    <property type="entry name" value="WSC"/>
    <property type="match status" value="2"/>
</dbReference>
<dbReference type="AlphaFoldDB" id="A0ABD0YHX9"/>
<accession>A0ABD0YHX9</accession>
<evidence type="ECO:0000256" key="5">
    <source>
        <dbReference type="ARBA" id="ARBA00023136"/>
    </source>
</evidence>
<keyword evidence="5" id="KW-0472">Membrane</keyword>
<comment type="subcellular location">
    <subcellularLocation>
        <location evidence="1">Membrane</location>
        <topology evidence="1">Single-pass membrane protein</topology>
    </subcellularLocation>
</comment>
<feature type="domain" description="WSC" evidence="7">
    <location>
        <begin position="275"/>
        <end position="366"/>
    </location>
</feature>
<evidence type="ECO:0000256" key="4">
    <source>
        <dbReference type="ARBA" id="ARBA00022989"/>
    </source>
</evidence>
<dbReference type="PANTHER" id="PTHR24269:SF16">
    <property type="entry name" value="PROTEIN SLG1"/>
    <property type="match status" value="1"/>
</dbReference>
<organism evidence="8 9">
    <name type="scientific">Ranatra chinensis</name>
    <dbReference type="NCBI Taxonomy" id="642074"/>
    <lineage>
        <taxon>Eukaryota</taxon>
        <taxon>Metazoa</taxon>
        <taxon>Ecdysozoa</taxon>
        <taxon>Arthropoda</taxon>
        <taxon>Hexapoda</taxon>
        <taxon>Insecta</taxon>
        <taxon>Pterygota</taxon>
        <taxon>Neoptera</taxon>
        <taxon>Paraneoptera</taxon>
        <taxon>Hemiptera</taxon>
        <taxon>Heteroptera</taxon>
        <taxon>Panheteroptera</taxon>
        <taxon>Nepomorpha</taxon>
        <taxon>Nepidae</taxon>
        <taxon>Ranatrinae</taxon>
        <taxon>Ranatra</taxon>
    </lineage>
</organism>
<reference evidence="8 9" key="1">
    <citation type="submission" date="2024-07" db="EMBL/GenBank/DDBJ databases">
        <title>Chromosome-level genome assembly of the water stick insect Ranatra chinensis (Heteroptera: Nepidae).</title>
        <authorList>
            <person name="Liu X."/>
        </authorList>
    </citation>
    <scope>NUCLEOTIDE SEQUENCE [LARGE SCALE GENOMIC DNA]</scope>
    <source>
        <strain evidence="8">Cailab_2021Rc</strain>
        <tissue evidence="8">Muscle</tissue>
    </source>
</reference>
<dbReference type="SMART" id="SM00321">
    <property type="entry name" value="WSC"/>
    <property type="match status" value="2"/>
</dbReference>
<comment type="caution">
    <text evidence="8">The sequence shown here is derived from an EMBL/GenBank/DDBJ whole genome shotgun (WGS) entry which is preliminary data.</text>
</comment>
<evidence type="ECO:0000256" key="3">
    <source>
        <dbReference type="ARBA" id="ARBA00022729"/>
    </source>
</evidence>
<proteinExistence type="predicted"/>
<evidence type="ECO:0000256" key="1">
    <source>
        <dbReference type="ARBA" id="ARBA00004167"/>
    </source>
</evidence>
<keyword evidence="6" id="KW-0325">Glycoprotein</keyword>
<dbReference type="EMBL" id="JBFDAA010000014">
    <property type="protein sequence ID" value="KAL1121972.1"/>
    <property type="molecule type" value="Genomic_DNA"/>
</dbReference>
<gene>
    <name evidence="8" type="ORF">AAG570_003380</name>
</gene>
<keyword evidence="2" id="KW-0812">Transmembrane</keyword>
<dbReference type="Proteomes" id="UP001558652">
    <property type="component" value="Unassembled WGS sequence"/>
</dbReference>
<dbReference type="PANTHER" id="PTHR24269">
    <property type="entry name" value="KREMEN PROTEIN"/>
    <property type="match status" value="1"/>
</dbReference>
<dbReference type="InterPro" id="IPR051836">
    <property type="entry name" value="Kremen_rcpt"/>
</dbReference>
<evidence type="ECO:0000256" key="6">
    <source>
        <dbReference type="ARBA" id="ARBA00023180"/>
    </source>
</evidence>
<dbReference type="InterPro" id="IPR002889">
    <property type="entry name" value="WSC_carb-bd"/>
</dbReference>
<evidence type="ECO:0000313" key="8">
    <source>
        <dbReference type="EMBL" id="KAL1121972.1"/>
    </source>
</evidence>
<name>A0ABD0YHX9_9HEMI</name>
<keyword evidence="4" id="KW-1133">Transmembrane helix</keyword>
<protein>
    <recommendedName>
        <fullName evidence="7">WSC domain-containing protein</fullName>
    </recommendedName>
</protein>
<feature type="domain" description="WSC" evidence="7">
    <location>
        <begin position="138"/>
        <end position="236"/>
    </location>
</feature>
<dbReference type="Pfam" id="PF01822">
    <property type="entry name" value="WSC"/>
    <property type="match status" value="2"/>
</dbReference>